<name>C2EUZ1_9LACO</name>
<evidence type="ECO:0000256" key="3">
    <source>
        <dbReference type="ARBA" id="ARBA00023027"/>
    </source>
</evidence>
<evidence type="ECO:0000259" key="6">
    <source>
        <dbReference type="Pfam" id="PF02826"/>
    </source>
</evidence>
<dbReference type="InterPro" id="IPR006140">
    <property type="entry name" value="D-isomer_DH_NAD-bd"/>
</dbReference>
<dbReference type="PANTHER" id="PTHR43026:SF1">
    <property type="entry name" value="2-HYDROXYACID DEHYDROGENASE HOMOLOG 1-RELATED"/>
    <property type="match status" value="1"/>
</dbReference>
<dbReference type="HOGENOM" id="CLU_019796_1_1_9"/>
<dbReference type="STRING" id="1423814.HMPREF0549_1277"/>
<evidence type="ECO:0000313" key="8">
    <source>
        <dbReference type="Proteomes" id="UP000004483"/>
    </source>
</evidence>
<evidence type="ECO:0000259" key="5">
    <source>
        <dbReference type="Pfam" id="PF00389"/>
    </source>
</evidence>
<comment type="similarity">
    <text evidence="1 4">Belongs to the D-isomer specific 2-hydroxyacid dehydrogenase family.</text>
</comment>
<dbReference type="GO" id="GO:0008720">
    <property type="term" value="F:D-lactate dehydrogenase (NAD+) activity"/>
    <property type="evidence" value="ECO:0007669"/>
    <property type="project" value="TreeGrafter"/>
</dbReference>
<evidence type="ECO:0000313" key="7">
    <source>
        <dbReference type="EMBL" id="EEJ40271.1"/>
    </source>
</evidence>
<dbReference type="SUPFAM" id="SSF52283">
    <property type="entry name" value="Formate/glycerate dehydrogenase catalytic domain-like"/>
    <property type="match status" value="1"/>
</dbReference>
<dbReference type="CDD" id="cd12186">
    <property type="entry name" value="LDH"/>
    <property type="match status" value="1"/>
</dbReference>
<proteinExistence type="inferred from homology"/>
<dbReference type="Proteomes" id="UP000004483">
    <property type="component" value="Unassembled WGS sequence"/>
</dbReference>
<dbReference type="PROSITE" id="PS00671">
    <property type="entry name" value="D_2_HYDROXYACID_DH_3"/>
    <property type="match status" value="1"/>
</dbReference>
<keyword evidence="3" id="KW-0520">NAD</keyword>
<protein>
    <submittedName>
        <fullName evidence="7">4-phosphoerythronate dehydrogenase</fullName>
        <ecNumber evidence="7">1.1.1.290</ecNumber>
    </submittedName>
</protein>
<feature type="domain" description="D-isomer specific 2-hydroxyacid dehydrogenase catalytic" evidence="5">
    <location>
        <begin position="15"/>
        <end position="337"/>
    </location>
</feature>
<dbReference type="AlphaFoldDB" id="C2EUZ1"/>
<feature type="domain" description="D-isomer specific 2-hydroxyacid dehydrogenase NAD-binding" evidence="6">
    <location>
        <begin position="119"/>
        <end position="306"/>
    </location>
</feature>
<dbReference type="GO" id="GO:0051287">
    <property type="term" value="F:NAD binding"/>
    <property type="evidence" value="ECO:0007669"/>
    <property type="project" value="InterPro"/>
</dbReference>
<sequence>MKRMGFQMKLIMFGVDDKEVPYAKEWATKTGNEVKLVREQLTTSTIDLVEGFDGISVLQTSKIDDPAIYTKLKQFGIKQLSTRTAGFDMFDLELAKKNGLKITNVSIYSPRAIAEMGLTHAMYLLRRIGEFKERMVNDADFRWSKDLVSNEIYNQTVAIVGLGHIGGATAQIYKALGARVIAVTRETSVVYAPYVDAFVDLETALKEADIITLHVPLTSSTENMFAAPQFKQMKNNAILINMARGQVVNTNDLIAALKNHEIAGAGLDTLGDETTYFSKKVSPADVPADFKELVAMPNVVVTPHVAFMTTTAVRNMVQVSLNDIAAIVKGKNIKNEIRF</sequence>
<dbReference type="EMBL" id="ACGV01000140">
    <property type="protein sequence ID" value="EEJ40271.1"/>
    <property type="molecule type" value="Genomic_DNA"/>
</dbReference>
<gene>
    <name evidence="7" type="primary">pdxB</name>
    <name evidence="7" type="ORF">HMPREF0549_1277</name>
</gene>
<dbReference type="PANTHER" id="PTHR43026">
    <property type="entry name" value="2-HYDROXYACID DEHYDROGENASE HOMOLOG 1-RELATED"/>
    <property type="match status" value="1"/>
</dbReference>
<dbReference type="EC" id="1.1.1.290" evidence="7"/>
<dbReference type="eggNOG" id="COG1052">
    <property type="taxonomic scope" value="Bacteria"/>
</dbReference>
<dbReference type="InterPro" id="IPR036291">
    <property type="entry name" value="NAD(P)-bd_dom_sf"/>
</dbReference>
<comment type="caution">
    <text evidence="7">The sequence shown here is derived from an EMBL/GenBank/DDBJ whole genome shotgun (WGS) entry which is preliminary data.</text>
</comment>
<dbReference type="InterPro" id="IPR058205">
    <property type="entry name" value="D-LDH-like"/>
</dbReference>
<keyword evidence="2 4" id="KW-0560">Oxidoreductase</keyword>
<dbReference type="GO" id="GO:0033711">
    <property type="term" value="F:4-phosphoerythronate dehydrogenase activity"/>
    <property type="evidence" value="ECO:0007669"/>
    <property type="project" value="UniProtKB-EC"/>
</dbReference>
<dbReference type="SUPFAM" id="SSF51735">
    <property type="entry name" value="NAD(P)-binding Rossmann-fold domains"/>
    <property type="match status" value="1"/>
</dbReference>
<dbReference type="Pfam" id="PF00389">
    <property type="entry name" value="2-Hacid_dh"/>
    <property type="match status" value="1"/>
</dbReference>
<accession>C2EUZ1</accession>
<evidence type="ECO:0000256" key="4">
    <source>
        <dbReference type="RuleBase" id="RU003719"/>
    </source>
</evidence>
<dbReference type="Pfam" id="PF02826">
    <property type="entry name" value="2-Hacid_dh_C"/>
    <property type="match status" value="1"/>
</dbReference>
<evidence type="ECO:0000256" key="2">
    <source>
        <dbReference type="ARBA" id="ARBA00023002"/>
    </source>
</evidence>
<dbReference type="InterPro" id="IPR006139">
    <property type="entry name" value="D-isomer_2_OHA_DH_cat_dom"/>
</dbReference>
<reference evidence="7 8" key="1">
    <citation type="submission" date="2009-01" db="EMBL/GenBank/DDBJ databases">
        <authorList>
            <person name="Qin X."/>
            <person name="Bachman B."/>
            <person name="Battles P."/>
            <person name="Bell A."/>
            <person name="Bess C."/>
            <person name="Bickham C."/>
            <person name="Chaboub L."/>
            <person name="Chen D."/>
            <person name="Coyle M."/>
            <person name="Deiros D.R."/>
            <person name="Dinh H."/>
            <person name="Forbes L."/>
            <person name="Fowler G."/>
            <person name="Francisco L."/>
            <person name="Fu Q."/>
            <person name="Gubbala S."/>
            <person name="Hale W."/>
            <person name="Han Y."/>
            <person name="Hemphill L."/>
            <person name="Highlander S.K."/>
            <person name="Hirani K."/>
            <person name="Hogues M."/>
            <person name="Jackson L."/>
            <person name="Jakkamsetti A."/>
            <person name="Javaid M."/>
            <person name="Jiang H."/>
            <person name="Korchina V."/>
            <person name="Kovar C."/>
            <person name="Lara F."/>
            <person name="Lee S."/>
            <person name="Mata R."/>
            <person name="Mathew T."/>
            <person name="Moen C."/>
            <person name="Morales K."/>
            <person name="Munidasa M."/>
            <person name="Nazareth L."/>
            <person name="Ngo R."/>
            <person name="Nguyen L."/>
            <person name="Okwuonu G."/>
            <person name="Ongeri F."/>
            <person name="Patil S."/>
            <person name="Petrosino J."/>
            <person name="Pham C."/>
            <person name="Pham P."/>
            <person name="Pu L.-L."/>
            <person name="Puazo M."/>
            <person name="Raj R."/>
            <person name="Reid J."/>
            <person name="Rouhana J."/>
            <person name="Saada N."/>
            <person name="Shang Y."/>
            <person name="Simmons D."/>
            <person name="Thornton R."/>
            <person name="Warren J."/>
            <person name="Weissenberger G."/>
            <person name="Zhang J."/>
            <person name="Zhang L."/>
            <person name="Zhou C."/>
            <person name="Zhu D."/>
            <person name="Muzny D."/>
            <person name="Worley K."/>
            <person name="Gibbs R."/>
        </authorList>
    </citation>
    <scope>NUCLEOTIDE SEQUENCE [LARGE SCALE GENOMIC DNA]</scope>
    <source>
        <strain evidence="7 8">ATCC 49540</strain>
    </source>
</reference>
<dbReference type="InterPro" id="IPR029753">
    <property type="entry name" value="D-isomer_DH_CS"/>
</dbReference>
<dbReference type="Gene3D" id="3.40.50.720">
    <property type="entry name" value="NAD(P)-binding Rossmann-like Domain"/>
    <property type="match status" value="2"/>
</dbReference>
<organism evidence="7 8">
    <name type="scientific">Limosilactobacillus vaginalis DSM 5837 = ATCC 49540</name>
    <dbReference type="NCBI Taxonomy" id="1423814"/>
    <lineage>
        <taxon>Bacteria</taxon>
        <taxon>Bacillati</taxon>
        <taxon>Bacillota</taxon>
        <taxon>Bacilli</taxon>
        <taxon>Lactobacillales</taxon>
        <taxon>Lactobacillaceae</taxon>
        <taxon>Limosilactobacillus</taxon>
    </lineage>
</organism>
<evidence type="ECO:0000256" key="1">
    <source>
        <dbReference type="ARBA" id="ARBA00005854"/>
    </source>
</evidence>